<evidence type="ECO:0000313" key="2">
    <source>
        <dbReference type="Proteomes" id="UP000784294"/>
    </source>
</evidence>
<comment type="caution">
    <text evidence="1">The sequence shown here is derived from an EMBL/GenBank/DDBJ whole genome shotgun (WGS) entry which is preliminary data.</text>
</comment>
<keyword evidence="2" id="KW-1185">Reference proteome</keyword>
<dbReference type="AlphaFoldDB" id="A0A3S5FFY0"/>
<gene>
    <name evidence="1" type="ORF">PXEA_LOCUS28105</name>
</gene>
<accession>A0A3S5FFY0</accession>
<protein>
    <submittedName>
        <fullName evidence="1">Uncharacterized protein</fullName>
    </submittedName>
</protein>
<dbReference type="EMBL" id="CAAALY010248117">
    <property type="protein sequence ID" value="VEL34665.1"/>
    <property type="molecule type" value="Genomic_DNA"/>
</dbReference>
<reference evidence="1" key="1">
    <citation type="submission" date="2018-11" db="EMBL/GenBank/DDBJ databases">
        <authorList>
            <consortium name="Pathogen Informatics"/>
        </authorList>
    </citation>
    <scope>NUCLEOTIDE SEQUENCE</scope>
</reference>
<evidence type="ECO:0000313" key="1">
    <source>
        <dbReference type="EMBL" id="VEL34665.1"/>
    </source>
</evidence>
<organism evidence="1 2">
    <name type="scientific">Protopolystoma xenopodis</name>
    <dbReference type="NCBI Taxonomy" id="117903"/>
    <lineage>
        <taxon>Eukaryota</taxon>
        <taxon>Metazoa</taxon>
        <taxon>Spiralia</taxon>
        <taxon>Lophotrochozoa</taxon>
        <taxon>Platyhelminthes</taxon>
        <taxon>Monogenea</taxon>
        <taxon>Polyopisthocotylea</taxon>
        <taxon>Polystomatidea</taxon>
        <taxon>Polystomatidae</taxon>
        <taxon>Protopolystoma</taxon>
    </lineage>
</organism>
<proteinExistence type="predicted"/>
<dbReference type="Proteomes" id="UP000784294">
    <property type="component" value="Unassembled WGS sequence"/>
</dbReference>
<name>A0A3S5FFY0_9PLAT</name>
<sequence length="168" mass="18305">MFMGTRDNVAEWFACQTTILHCHGSTPAGGVDKTIFFKKDVDGLANLLHPRTSPYEEALLSAAFHLIHFPVCITSSAISDLTVAILKEVNAELKEDANICSKVALLVELTGRAKNSLLILSASRISSSRYKISSRAVSAPSSERLVLTESTPQPTNNFVPYSPMRLII</sequence>